<proteinExistence type="inferred from homology"/>
<dbReference type="InterPro" id="IPR003593">
    <property type="entry name" value="AAA+_ATPase"/>
</dbReference>
<evidence type="ECO:0000256" key="4">
    <source>
        <dbReference type="ARBA" id="ARBA00022840"/>
    </source>
</evidence>
<dbReference type="InterPro" id="IPR029439">
    <property type="entry name" value="Wzt_C"/>
</dbReference>
<name>A0A368ZTQ1_9GAMM</name>
<evidence type="ECO:0000313" key="6">
    <source>
        <dbReference type="EMBL" id="RCX00363.1"/>
    </source>
</evidence>
<dbReference type="PANTHER" id="PTHR46743:SF2">
    <property type="entry name" value="TEICHOIC ACIDS EXPORT ATP-BINDING PROTEIN TAGH"/>
    <property type="match status" value="1"/>
</dbReference>
<dbReference type="InterPro" id="IPR015860">
    <property type="entry name" value="ABC_transpr_TagH-like"/>
</dbReference>
<keyword evidence="2" id="KW-0813">Transport</keyword>
<dbReference type="InterPro" id="IPR003439">
    <property type="entry name" value="ABC_transporter-like_ATP-bd"/>
</dbReference>
<keyword evidence="4 6" id="KW-0067">ATP-binding</keyword>
<dbReference type="CDD" id="cd10147">
    <property type="entry name" value="Wzt_C-like"/>
    <property type="match status" value="1"/>
</dbReference>
<keyword evidence="3" id="KW-0547">Nucleotide-binding</keyword>
<comment type="similarity">
    <text evidence="1">Belongs to the ABC transporter superfamily.</text>
</comment>
<dbReference type="PROSITE" id="PS50893">
    <property type="entry name" value="ABC_TRANSPORTER_2"/>
    <property type="match status" value="1"/>
</dbReference>
<dbReference type="PANTHER" id="PTHR46743">
    <property type="entry name" value="TEICHOIC ACIDS EXPORT ATP-BINDING PROTEIN TAGH"/>
    <property type="match status" value="1"/>
</dbReference>
<evidence type="ECO:0000259" key="5">
    <source>
        <dbReference type="PROSITE" id="PS50893"/>
    </source>
</evidence>
<evidence type="ECO:0000256" key="1">
    <source>
        <dbReference type="ARBA" id="ARBA00005417"/>
    </source>
</evidence>
<dbReference type="GO" id="GO:0140359">
    <property type="term" value="F:ABC-type transporter activity"/>
    <property type="evidence" value="ECO:0007669"/>
    <property type="project" value="InterPro"/>
</dbReference>
<feature type="domain" description="ABC transporter" evidence="5">
    <location>
        <begin position="4"/>
        <end position="245"/>
    </location>
</feature>
<dbReference type="Gene3D" id="3.40.50.300">
    <property type="entry name" value="P-loop containing nucleotide triphosphate hydrolases"/>
    <property type="match status" value="1"/>
</dbReference>
<dbReference type="OrthoDB" id="9778870at2"/>
<dbReference type="GO" id="GO:0016020">
    <property type="term" value="C:membrane"/>
    <property type="evidence" value="ECO:0007669"/>
    <property type="project" value="InterPro"/>
</dbReference>
<evidence type="ECO:0000256" key="2">
    <source>
        <dbReference type="ARBA" id="ARBA00022448"/>
    </source>
</evidence>
<dbReference type="Pfam" id="PF14524">
    <property type="entry name" value="Wzt_C"/>
    <property type="match status" value="1"/>
</dbReference>
<dbReference type="GO" id="GO:0016887">
    <property type="term" value="F:ATP hydrolysis activity"/>
    <property type="evidence" value="ECO:0007669"/>
    <property type="project" value="InterPro"/>
</dbReference>
<dbReference type="GO" id="GO:0005524">
    <property type="term" value="F:ATP binding"/>
    <property type="evidence" value="ECO:0007669"/>
    <property type="project" value="UniProtKB-KW"/>
</dbReference>
<dbReference type="RefSeq" id="WP_114412561.1">
    <property type="nucleotide sequence ID" value="NZ_QPJQ01000023.1"/>
</dbReference>
<dbReference type="Proteomes" id="UP000253506">
    <property type="component" value="Unassembled WGS sequence"/>
</dbReference>
<dbReference type="Gene3D" id="2.70.50.60">
    <property type="entry name" value="abc- transporter (atp binding component) like domain"/>
    <property type="match status" value="1"/>
</dbReference>
<dbReference type="InterPro" id="IPR050683">
    <property type="entry name" value="Bact_Polysacc_Export_ATP-bd"/>
</dbReference>
<dbReference type="SUPFAM" id="SSF52540">
    <property type="entry name" value="P-loop containing nucleoside triphosphate hydrolases"/>
    <property type="match status" value="1"/>
</dbReference>
<dbReference type="InterPro" id="IPR027417">
    <property type="entry name" value="P-loop_NTPase"/>
</dbReference>
<accession>A0A368ZTQ1</accession>
<gene>
    <name evidence="6" type="ORF">DFP77_12312</name>
</gene>
<dbReference type="PROSITE" id="PS00211">
    <property type="entry name" value="ABC_TRANSPORTER_1"/>
    <property type="match status" value="1"/>
</dbReference>
<sequence>MGSITVKNVGKAYKQYPRKLSKVIEWFFPFLGKRHTLKWVLKDISFDIKPGEAVGIVGINGAGKSTLLKMITGTSQPTTGSIEMQGRVAALLELGMGFHPEFTGRENAYMSGQLLGITKQEMDRLLPSIEEFAEIGDYIDMPVRVFSSGMQVRLAFSVATAIRPDILIVDEALSVGDVYFQHKSLERIKVYCKQGTTLLFVSHDTSAVMAICNTAILLEDGGIIKIGEPKMVMDYYNAKLSPAEGLNIKQIQDSSGETQTISGSGEASIRSIVLKNSKNENIQIVGVGEIVTLCISLSVSFDIDGLAVGYMIKDRLGQVAFGETSVDKGIDLGPKRKNDTATLNFTMPMNLGVGHYSISTALARTGTHQNGNYEWRDRCLTFQVQNSNREKFIGGSWLQSKLEAFND</sequence>
<evidence type="ECO:0000256" key="3">
    <source>
        <dbReference type="ARBA" id="ARBA00022741"/>
    </source>
</evidence>
<dbReference type="AlphaFoldDB" id="A0A368ZTQ1"/>
<dbReference type="EMBL" id="QPJQ01000023">
    <property type="protein sequence ID" value="RCX00363.1"/>
    <property type="molecule type" value="Genomic_DNA"/>
</dbReference>
<dbReference type="SMART" id="SM00382">
    <property type="entry name" value="AAA"/>
    <property type="match status" value="1"/>
</dbReference>
<dbReference type="Pfam" id="PF00005">
    <property type="entry name" value="ABC_tran"/>
    <property type="match status" value="1"/>
</dbReference>
<dbReference type="CDD" id="cd03220">
    <property type="entry name" value="ABC_KpsT_Wzt"/>
    <property type="match status" value="1"/>
</dbReference>
<reference evidence="6 7" key="1">
    <citation type="submission" date="2018-07" db="EMBL/GenBank/DDBJ databases">
        <title>Genomic Encyclopedia of Type Strains, Phase III (KMG-III): the genomes of soil and plant-associated and newly described type strains.</title>
        <authorList>
            <person name="Whitman W."/>
        </authorList>
    </citation>
    <scope>NUCLEOTIDE SEQUENCE [LARGE SCALE GENOMIC DNA]</scope>
    <source>
        <strain evidence="6 7">CECT 7731</strain>
    </source>
</reference>
<evidence type="ECO:0000313" key="7">
    <source>
        <dbReference type="Proteomes" id="UP000253506"/>
    </source>
</evidence>
<protein>
    <submittedName>
        <fullName evidence="6">Lipopolysaccharide transport system ATP-binding protein</fullName>
    </submittedName>
</protein>
<comment type="caution">
    <text evidence="6">The sequence shown here is derived from an EMBL/GenBank/DDBJ whole genome shotgun (WGS) entry which is preliminary data.</text>
</comment>
<organism evidence="6 7">
    <name type="scientific">Marinomonas foliarum</name>
    <dbReference type="NCBI Taxonomy" id="491950"/>
    <lineage>
        <taxon>Bacteria</taxon>
        <taxon>Pseudomonadati</taxon>
        <taxon>Pseudomonadota</taxon>
        <taxon>Gammaproteobacteria</taxon>
        <taxon>Oceanospirillales</taxon>
        <taxon>Oceanospirillaceae</taxon>
        <taxon>Marinomonas</taxon>
    </lineage>
</organism>
<dbReference type="InterPro" id="IPR017871">
    <property type="entry name" value="ABC_transporter-like_CS"/>
</dbReference>